<keyword evidence="3" id="KW-1185">Reference proteome</keyword>
<evidence type="ECO:0000313" key="2">
    <source>
        <dbReference type="EMBL" id="EEO27563.1"/>
    </source>
</evidence>
<protein>
    <submittedName>
        <fullName evidence="2">Uncharacterized protein</fullName>
    </submittedName>
</protein>
<dbReference type="HOGENOM" id="CLU_846883_0_0_4"/>
<dbReference type="RefSeq" id="WP_005876635.1">
    <property type="nucleotide sequence ID" value="NZ_CABMNL010000001.1"/>
</dbReference>
<gene>
    <name evidence="2" type="ORF">OFAG_00716</name>
</gene>
<dbReference type="EMBL" id="ACDP02000023">
    <property type="protein sequence ID" value="EEO27563.1"/>
    <property type="molecule type" value="Genomic_DNA"/>
</dbReference>
<dbReference type="AlphaFoldDB" id="C3X2X7"/>
<organism evidence="2 3">
    <name type="scientific">Oxalobacter paraformigenes</name>
    <dbReference type="NCBI Taxonomy" id="556268"/>
    <lineage>
        <taxon>Bacteria</taxon>
        <taxon>Pseudomonadati</taxon>
        <taxon>Pseudomonadota</taxon>
        <taxon>Betaproteobacteria</taxon>
        <taxon>Burkholderiales</taxon>
        <taxon>Oxalobacteraceae</taxon>
        <taxon>Oxalobacter</taxon>
    </lineage>
</organism>
<comment type="caution">
    <text evidence="2">The sequence shown here is derived from an EMBL/GenBank/DDBJ whole genome shotgun (WGS) entry which is preliminary data.</text>
</comment>
<reference evidence="2" key="1">
    <citation type="submission" date="2011-10" db="EMBL/GenBank/DDBJ databases">
        <title>The Genome Sequence of Oxalobacter formigenes HOxBLS.</title>
        <authorList>
            <consortium name="The Broad Institute Genome Sequencing Platform"/>
            <person name="Earl A."/>
            <person name="Ward D."/>
            <person name="Feldgarden M."/>
            <person name="Gevers D."/>
            <person name="Allison M.J."/>
            <person name="Humphrey S."/>
            <person name="Young S.K."/>
            <person name="Zeng Q."/>
            <person name="Gargeya S."/>
            <person name="Fitzgerald M."/>
            <person name="Haas B."/>
            <person name="Abouelleil A."/>
            <person name="Alvarado L."/>
            <person name="Arachchi H.M."/>
            <person name="Berlin A."/>
            <person name="Brown A."/>
            <person name="Chapman S.B."/>
            <person name="Chen Z."/>
            <person name="Dunbar C."/>
            <person name="Freedman E."/>
            <person name="Gearin G."/>
            <person name="Goldberg J."/>
            <person name="Griggs A."/>
            <person name="Gujja S."/>
            <person name="Heiman D."/>
            <person name="Howarth C."/>
            <person name="Larson L."/>
            <person name="Lui A."/>
            <person name="MacDonald P.J.P."/>
            <person name="Montmayeur A."/>
            <person name="Murphy C."/>
            <person name="Neiman D."/>
            <person name="Pearson M."/>
            <person name="Priest M."/>
            <person name="Roberts A."/>
            <person name="Saif S."/>
            <person name="Shea T."/>
            <person name="Shenoy N."/>
            <person name="Sisk P."/>
            <person name="Stolte C."/>
            <person name="Sykes S."/>
            <person name="Wortman J."/>
            <person name="Nusbaum C."/>
            <person name="Birren B."/>
        </authorList>
    </citation>
    <scope>NUCLEOTIDE SEQUENCE [LARGE SCALE GENOMIC DNA]</scope>
    <source>
        <strain evidence="2">HOxBLS</strain>
    </source>
</reference>
<keyword evidence="1" id="KW-1133">Transmembrane helix</keyword>
<feature type="transmembrane region" description="Helical" evidence="1">
    <location>
        <begin position="6"/>
        <end position="24"/>
    </location>
</feature>
<feature type="transmembrane region" description="Helical" evidence="1">
    <location>
        <begin position="139"/>
        <end position="162"/>
    </location>
</feature>
<evidence type="ECO:0000313" key="3">
    <source>
        <dbReference type="Proteomes" id="UP000003973"/>
    </source>
</evidence>
<evidence type="ECO:0000256" key="1">
    <source>
        <dbReference type="SAM" id="Phobius"/>
    </source>
</evidence>
<proteinExistence type="predicted"/>
<keyword evidence="1" id="KW-0472">Membrane</keyword>
<sequence>MEMLENIAVGVTIVLVSSLIAWLYHIRQLYATAPALFQKASVRKGEPVYELVVSNRGNQVEENVEVELDPAVEAEVVATNMPGVTLDGSVIRIERIHRKQAVTLLMRIDGKDFDSSKILSVSSDGTKGKICRTPGDIPFNYGMTALFAALLISVFPMAYYAWQLVGYVEEKVDEEKLEPVSRAGWSHLEAYRGSDLRKSYSDNEFPVRFVAMKRKADGETSSLSHGLENDRARLDGEKGVLLNYEINNKTATDLDVLAFGKENSGSVPGYARVAPLSQENLVIPVNVVPDSKEIKIEFLFRMNGERIGGIEHSVEADRGMATAGQEAT</sequence>
<dbReference type="Proteomes" id="UP000003973">
    <property type="component" value="Unassembled WGS sequence"/>
</dbReference>
<name>C3X2X7_9BURK</name>
<accession>C3X2X7</accession>
<keyword evidence="1" id="KW-0812">Transmembrane</keyword>